<dbReference type="AlphaFoldDB" id="A0A091T0E5"/>
<dbReference type="Proteomes" id="UP000054150">
    <property type="component" value="Unassembled WGS sequence"/>
</dbReference>
<dbReference type="InterPro" id="IPR036116">
    <property type="entry name" value="FN3_sf"/>
</dbReference>
<feature type="non-terminal residue" evidence="1">
    <location>
        <position position="78"/>
    </location>
</feature>
<dbReference type="Gene3D" id="2.60.40.10">
    <property type="entry name" value="Immunoglobulins"/>
    <property type="match status" value="1"/>
</dbReference>
<name>A0A091T0E5_PELCR</name>
<reference evidence="1 2" key="1">
    <citation type="submission" date="2014-04" db="EMBL/GenBank/DDBJ databases">
        <title>Genome evolution of avian class.</title>
        <authorList>
            <person name="Zhang G."/>
            <person name="Li C."/>
        </authorList>
    </citation>
    <scope>NUCLEOTIDE SEQUENCE [LARGE SCALE GENOMIC DNA]</scope>
    <source>
        <strain evidence="1">BGI_N334</strain>
    </source>
</reference>
<organism evidence="1 2">
    <name type="scientific">Pelecanus crispus</name>
    <name type="common">Dalmatian pelican</name>
    <dbReference type="NCBI Taxonomy" id="36300"/>
    <lineage>
        <taxon>Eukaryota</taxon>
        <taxon>Metazoa</taxon>
        <taxon>Chordata</taxon>
        <taxon>Craniata</taxon>
        <taxon>Vertebrata</taxon>
        <taxon>Euteleostomi</taxon>
        <taxon>Archelosauria</taxon>
        <taxon>Archosauria</taxon>
        <taxon>Dinosauria</taxon>
        <taxon>Saurischia</taxon>
        <taxon>Theropoda</taxon>
        <taxon>Coelurosauria</taxon>
        <taxon>Aves</taxon>
        <taxon>Neognathae</taxon>
        <taxon>Neoaves</taxon>
        <taxon>Aequornithes</taxon>
        <taxon>Pelecaniformes</taxon>
        <taxon>Pelecanidae</taxon>
        <taxon>Pelecanus</taxon>
    </lineage>
</organism>
<evidence type="ECO:0000313" key="2">
    <source>
        <dbReference type="Proteomes" id="UP000054150"/>
    </source>
</evidence>
<dbReference type="SUPFAM" id="SSF49265">
    <property type="entry name" value="Fibronectin type III"/>
    <property type="match status" value="1"/>
</dbReference>
<accession>A0A091T0E5</accession>
<protein>
    <submittedName>
        <fullName evidence="1">Interleukin-12 receptor subunit beta-2</fullName>
    </submittedName>
</protein>
<evidence type="ECO:0000313" key="1">
    <source>
        <dbReference type="EMBL" id="KFQ64819.1"/>
    </source>
</evidence>
<proteinExistence type="predicted"/>
<gene>
    <name evidence="1" type="ORF">N334_06610</name>
</gene>
<keyword evidence="2" id="KW-1185">Reference proteome</keyword>
<sequence>GSSVSTEFLVHTYGKHMFTCKIVCEYKKKLICGIDIESGNPPDEPRNVSCIQHGTDGHPICTWDKGRLTYINTTYVIQ</sequence>
<dbReference type="InterPro" id="IPR013783">
    <property type="entry name" value="Ig-like_fold"/>
</dbReference>
<feature type="non-terminal residue" evidence="1">
    <location>
        <position position="1"/>
    </location>
</feature>
<dbReference type="EMBL" id="KK494481">
    <property type="protein sequence ID" value="KFQ64819.1"/>
    <property type="molecule type" value="Genomic_DNA"/>
</dbReference>
<keyword evidence="1" id="KW-0675">Receptor</keyword>